<dbReference type="PANTHER" id="PTHR30471">
    <property type="entry name" value="DNA REPAIR PROTEIN RADC"/>
    <property type="match status" value="1"/>
</dbReference>
<dbReference type="PANTHER" id="PTHR30471:SF3">
    <property type="entry name" value="UPF0758 PROTEIN YEES-RELATED"/>
    <property type="match status" value="1"/>
</dbReference>
<dbReference type="InterPro" id="IPR001405">
    <property type="entry name" value="UPF0758"/>
</dbReference>
<evidence type="ECO:0000256" key="3">
    <source>
        <dbReference type="ARBA" id="ARBA00022801"/>
    </source>
</evidence>
<dbReference type="CDD" id="cd08071">
    <property type="entry name" value="MPN_DUF2466"/>
    <property type="match status" value="1"/>
</dbReference>
<reference evidence="7 8" key="1">
    <citation type="submission" date="2019-03" db="EMBL/GenBank/DDBJ databases">
        <title>Algoriphagus sp. nov, a new strain isolated from root system soil of mangrove plant Kandelia.</title>
        <authorList>
            <person name="Yin Q."/>
            <person name="Wang K."/>
            <person name="Song Z."/>
        </authorList>
    </citation>
    <scope>NUCLEOTIDE SEQUENCE [LARGE SCALE GENOMIC DNA]</scope>
    <source>
        <strain evidence="7 8">XY-J91</strain>
    </source>
</reference>
<keyword evidence="8" id="KW-1185">Reference proteome</keyword>
<accession>A0A4Y9QQM9</accession>
<sequence length="150" mass="16779">MKPHTLNEIKISYEPNRASFDNLTIKDSKRAYEYLYPLFSEDIISLQEEFIVLYLNRGNKILGYFKGFKGGNASVVCDIKIILSIALKGMASSIILAHNHPSGQLIPSEPDKVLTRKVRKACEALDLYLADHIIVAPEGGYFSFADEGLL</sequence>
<evidence type="ECO:0000256" key="5">
    <source>
        <dbReference type="ARBA" id="ARBA00023049"/>
    </source>
</evidence>
<dbReference type="InterPro" id="IPR037518">
    <property type="entry name" value="MPN"/>
</dbReference>
<dbReference type="RefSeq" id="WP_135074865.1">
    <property type="nucleotide sequence ID" value="NZ_SPSB01000004.1"/>
</dbReference>
<dbReference type="InterPro" id="IPR025657">
    <property type="entry name" value="RadC_JAB"/>
</dbReference>
<dbReference type="Pfam" id="PF04002">
    <property type="entry name" value="RadC"/>
    <property type="match status" value="1"/>
</dbReference>
<evidence type="ECO:0000313" key="8">
    <source>
        <dbReference type="Proteomes" id="UP000297647"/>
    </source>
</evidence>
<organism evidence="7 8">
    <name type="scientific">Algoriphagus kandeliae</name>
    <dbReference type="NCBI Taxonomy" id="2562278"/>
    <lineage>
        <taxon>Bacteria</taxon>
        <taxon>Pseudomonadati</taxon>
        <taxon>Bacteroidota</taxon>
        <taxon>Cytophagia</taxon>
        <taxon>Cytophagales</taxon>
        <taxon>Cyclobacteriaceae</taxon>
        <taxon>Algoriphagus</taxon>
    </lineage>
</organism>
<proteinExistence type="predicted"/>
<gene>
    <name evidence="7" type="ORF">E4S40_13045</name>
</gene>
<dbReference type="Proteomes" id="UP000297647">
    <property type="component" value="Unassembled WGS sequence"/>
</dbReference>
<dbReference type="Gene3D" id="3.40.140.10">
    <property type="entry name" value="Cytidine Deaminase, domain 2"/>
    <property type="match status" value="1"/>
</dbReference>
<dbReference type="GO" id="GO:0046872">
    <property type="term" value="F:metal ion binding"/>
    <property type="evidence" value="ECO:0007669"/>
    <property type="project" value="UniProtKB-KW"/>
</dbReference>
<name>A0A4Y9QQM9_9BACT</name>
<protein>
    <submittedName>
        <fullName evidence="7">DNA repair protein</fullName>
    </submittedName>
</protein>
<dbReference type="GO" id="GO:0008237">
    <property type="term" value="F:metallopeptidase activity"/>
    <property type="evidence" value="ECO:0007669"/>
    <property type="project" value="UniProtKB-KW"/>
</dbReference>
<dbReference type="GO" id="GO:0006508">
    <property type="term" value="P:proteolysis"/>
    <property type="evidence" value="ECO:0007669"/>
    <property type="project" value="UniProtKB-KW"/>
</dbReference>
<keyword evidence="1" id="KW-0645">Protease</keyword>
<dbReference type="OrthoDB" id="9804482at2"/>
<evidence type="ECO:0000259" key="6">
    <source>
        <dbReference type="PROSITE" id="PS50249"/>
    </source>
</evidence>
<keyword evidence="2" id="KW-0479">Metal-binding</keyword>
<dbReference type="PROSITE" id="PS50249">
    <property type="entry name" value="MPN"/>
    <property type="match status" value="1"/>
</dbReference>
<evidence type="ECO:0000256" key="2">
    <source>
        <dbReference type="ARBA" id="ARBA00022723"/>
    </source>
</evidence>
<feature type="domain" description="MPN" evidence="6">
    <location>
        <begin position="25"/>
        <end position="150"/>
    </location>
</feature>
<keyword evidence="5" id="KW-0482">Metalloprotease</keyword>
<dbReference type="AlphaFoldDB" id="A0A4Y9QQM9"/>
<evidence type="ECO:0000313" key="7">
    <source>
        <dbReference type="EMBL" id="TFV93185.1"/>
    </source>
</evidence>
<keyword evidence="4" id="KW-0862">Zinc</keyword>
<dbReference type="InterPro" id="IPR020891">
    <property type="entry name" value="UPF0758_CS"/>
</dbReference>
<keyword evidence="3" id="KW-0378">Hydrolase</keyword>
<dbReference type="EMBL" id="SPSB01000004">
    <property type="protein sequence ID" value="TFV93185.1"/>
    <property type="molecule type" value="Genomic_DNA"/>
</dbReference>
<comment type="caution">
    <text evidence="7">The sequence shown here is derived from an EMBL/GenBank/DDBJ whole genome shotgun (WGS) entry which is preliminary data.</text>
</comment>
<dbReference type="PROSITE" id="PS01302">
    <property type="entry name" value="UPF0758"/>
    <property type="match status" value="1"/>
</dbReference>
<evidence type="ECO:0000256" key="1">
    <source>
        <dbReference type="ARBA" id="ARBA00022670"/>
    </source>
</evidence>
<evidence type="ECO:0000256" key="4">
    <source>
        <dbReference type="ARBA" id="ARBA00022833"/>
    </source>
</evidence>